<sequence length="141" mass="16286">MAPPPRRDWPVMLAQRMRASNWVNAQVQLVGTVETYNPDPLSLLNILGVYEVDNRSLRLARMVFLTEGERERVMAYLLRHDELVEQTDQEGRRFWKPVPPAMRDGEREAFAALWRGLAKMGALRRLPPRPKPDSERAPAPE</sequence>
<name>A0A2I9D628_9DEIO</name>
<comment type="caution">
    <text evidence="1">The sequence shown here is derived from an EMBL/GenBank/DDBJ whole genome shotgun (WGS) entry which is preliminary data.</text>
</comment>
<dbReference type="EMBL" id="BFAG01000006">
    <property type="protein sequence ID" value="GBF05860.1"/>
    <property type="molecule type" value="Genomic_DNA"/>
</dbReference>
<organism evidence="1 2">
    <name type="scientific">Deinococcus aerius</name>
    <dbReference type="NCBI Taxonomy" id="200253"/>
    <lineage>
        <taxon>Bacteria</taxon>
        <taxon>Thermotogati</taxon>
        <taxon>Deinococcota</taxon>
        <taxon>Deinococci</taxon>
        <taxon>Deinococcales</taxon>
        <taxon>Deinococcaceae</taxon>
        <taxon>Deinococcus</taxon>
    </lineage>
</organism>
<protein>
    <submittedName>
        <fullName evidence="1">Uncharacterized protein</fullName>
    </submittedName>
</protein>
<reference evidence="2" key="1">
    <citation type="submission" date="2018-01" db="EMBL/GenBank/DDBJ databases">
        <title>Draft Genome Sequence of the Radioresistant Bacterium Deinococcus aerius TR0125, Isolated from the Higher Atmosphere above Japan.</title>
        <authorList>
            <person name="Satoh K."/>
            <person name="Arai H."/>
            <person name="Sanzen T."/>
            <person name="Kawaguchi Y."/>
            <person name="Hayashi H."/>
            <person name="Yokobori S."/>
            <person name="Yamagishi A."/>
            <person name="Oono Y."/>
            <person name="Narumi I."/>
        </authorList>
    </citation>
    <scope>NUCLEOTIDE SEQUENCE [LARGE SCALE GENOMIC DNA]</scope>
    <source>
        <strain evidence="2">TR0125</strain>
    </source>
</reference>
<dbReference type="Proteomes" id="UP000236569">
    <property type="component" value="Unassembled WGS sequence"/>
</dbReference>
<proteinExistence type="predicted"/>
<accession>A0A2I9D628</accession>
<evidence type="ECO:0000313" key="2">
    <source>
        <dbReference type="Proteomes" id="UP000236569"/>
    </source>
</evidence>
<keyword evidence="2" id="KW-1185">Reference proteome</keyword>
<dbReference type="AlphaFoldDB" id="A0A2I9D628"/>
<evidence type="ECO:0000313" key="1">
    <source>
        <dbReference type="EMBL" id="GBF05860.1"/>
    </source>
</evidence>
<gene>
    <name evidence="1" type="ORF">DAERI_060120</name>
</gene>
<dbReference type="RefSeq" id="WP_103129274.1">
    <property type="nucleotide sequence ID" value="NZ_BFAG01000006.1"/>
</dbReference>